<evidence type="ECO:0000256" key="2">
    <source>
        <dbReference type="ARBA" id="ARBA00011738"/>
    </source>
</evidence>
<sequence>MSKLELFYDSVSPPVRGALLTIAALGIDDQVDLKLVRLFAREHLLEDFVKLNPLHTVPVLRHDDLVLTDSHAIVMYLCDIFGQDGDFSLNDPKQRARVHNRLCFNNAVLFQRDSAVLRNVFNRSIVTVEDHHLKPIQDAYDCLEIYLTDNKFVACDKLTVADFPIVATLSTVENVCPISKDRWPKMNAWYETMQKLPYYQQANQAGLDKLKEKLFAVMKK</sequence>
<dbReference type="Gene3D" id="1.20.1050.10">
    <property type="match status" value="1"/>
</dbReference>
<dbReference type="GeneID" id="109417692"/>
<comment type="similarity">
    <text evidence="1">Belongs to the GST superfamily. Theta family.</text>
</comment>
<feature type="domain" description="GST N-terminal" evidence="7">
    <location>
        <begin position="2"/>
        <end position="85"/>
    </location>
</feature>
<keyword evidence="4" id="KW-0808">Transferase</keyword>
<reference evidence="9" key="2">
    <citation type="submission" date="2025-05" db="UniProtKB">
        <authorList>
            <consortium name="EnsemblMetazoa"/>
        </authorList>
    </citation>
    <scope>IDENTIFICATION</scope>
    <source>
        <strain evidence="9">Foshan</strain>
    </source>
</reference>
<dbReference type="Gene3D" id="3.40.30.10">
    <property type="entry name" value="Glutaredoxin"/>
    <property type="match status" value="1"/>
</dbReference>
<evidence type="ECO:0000256" key="4">
    <source>
        <dbReference type="ARBA" id="ARBA00022679"/>
    </source>
</evidence>
<evidence type="ECO:0000256" key="6">
    <source>
        <dbReference type="ARBA" id="ARBA00047960"/>
    </source>
</evidence>
<dbReference type="PROSITE" id="PS50405">
    <property type="entry name" value="GST_CTER"/>
    <property type="match status" value="1"/>
</dbReference>
<dbReference type="EnsemblMetazoa" id="AALFPA23_018626.R27334">
    <property type="protein sequence ID" value="AALFPA23_018626.P27334"/>
    <property type="gene ID" value="AALFPA23_018626"/>
</dbReference>
<dbReference type="RefSeq" id="XP_019547310.2">
    <property type="nucleotide sequence ID" value="XM_019691765.3"/>
</dbReference>
<dbReference type="Pfam" id="PF00043">
    <property type="entry name" value="GST_C"/>
    <property type="match status" value="1"/>
</dbReference>
<keyword evidence="10" id="KW-1185">Reference proteome</keyword>
<dbReference type="SFLD" id="SFLDG00358">
    <property type="entry name" value="Main_(cytGST)"/>
    <property type="match status" value="1"/>
</dbReference>
<dbReference type="PANTHER" id="PTHR43969:SF5">
    <property type="entry name" value="GLUTATHIONE S-TRANSFERASE E14"/>
    <property type="match status" value="1"/>
</dbReference>
<protein>
    <recommendedName>
        <fullName evidence="3">glutathione transferase</fullName>
        <ecNumber evidence="3">2.5.1.18</ecNumber>
    </recommendedName>
    <alternativeName>
        <fullName evidence="5">GST class-theta</fullName>
    </alternativeName>
</protein>
<dbReference type="InterPro" id="IPR040079">
    <property type="entry name" value="Glutathione_S-Trfase"/>
</dbReference>
<evidence type="ECO:0000256" key="5">
    <source>
        <dbReference type="ARBA" id="ARBA00041523"/>
    </source>
</evidence>
<dbReference type="InterPro" id="IPR036282">
    <property type="entry name" value="Glutathione-S-Trfase_C_sf"/>
</dbReference>
<dbReference type="SFLD" id="SFLDS00019">
    <property type="entry name" value="Glutathione_Transferase_(cytos"/>
    <property type="match status" value="1"/>
</dbReference>
<evidence type="ECO:0000259" key="7">
    <source>
        <dbReference type="PROSITE" id="PS50404"/>
    </source>
</evidence>
<dbReference type="SFLD" id="SFLDG01153">
    <property type="entry name" value="Main.4:_Theta-like"/>
    <property type="match status" value="1"/>
</dbReference>
<dbReference type="SUPFAM" id="SSF47616">
    <property type="entry name" value="GST C-terminal domain-like"/>
    <property type="match status" value="1"/>
</dbReference>
<dbReference type="InterPro" id="IPR004045">
    <property type="entry name" value="Glutathione_S-Trfase_N"/>
</dbReference>
<dbReference type="Proteomes" id="UP000069940">
    <property type="component" value="Unassembled WGS sequence"/>
</dbReference>
<dbReference type="SUPFAM" id="SSF52833">
    <property type="entry name" value="Thioredoxin-like"/>
    <property type="match status" value="1"/>
</dbReference>
<dbReference type="InterPro" id="IPR010987">
    <property type="entry name" value="Glutathione-S-Trfase_C-like"/>
</dbReference>
<evidence type="ECO:0000313" key="10">
    <source>
        <dbReference type="Proteomes" id="UP000069940"/>
    </source>
</evidence>
<evidence type="ECO:0000259" key="8">
    <source>
        <dbReference type="PROSITE" id="PS50405"/>
    </source>
</evidence>
<dbReference type="PROSITE" id="PS50404">
    <property type="entry name" value="GST_NTER"/>
    <property type="match status" value="1"/>
</dbReference>
<evidence type="ECO:0000313" key="9">
    <source>
        <dbReference type="EnsemblMetazoa" id="AALFPA23_018626.P27334"/>
    </source>
</evidence>
<dbReference type="PANTHER" id="PTHR43969">
    <property type="entry name" value="GLUTATHIONE S TRANSFERASE D10, ISOFORM A-RELATED"/>
    <property type="match status" value="1"/>
</dbReference>
<proteinExistence type="inferred from homology"/>
<evidence type="ECO:0000256" key="3">
    <source>
        <dbReference type="ARBA" id="ARBA00012452"/>
    </source>
</evidence>
<organism evidence="9 10">
    <name type="scientific">Aedes albopictus</name>
    <name type="common">Asian tiger mosquito</name>
    <name type="synonym">Stegomyia albopicta</name>
    <dbReference type="NCBI Taxonomy" id="7160"/>
    <lineage>
        <taxon>Eukaryota</taxon>
        <taxon>Metazoa</taxon>
        <taxon>Ecdysozoa</taxon>
        <taxon>Arthropoda</taxon>
        <taxon>Hexapoda</taxon>
        <taxon>Insecta</taxon>
        <taxon>Pterygota</taxon>
        <taxon>Neoptera</taxon>
        <taxon>Endopterygota</taxon>
        <taxon>Diptera</taxon>
        <taxon>Nematocera</taxon>
        <taxon>Culicoidea</taxon>
        <taxon>Culicidae</taxon>
        <taxon>Culicinae</taxon>
        <taxon>Aedini</taxon>
        <taxon>Aedes</taxon>
        <taxon>Stegomyia</taxon>
    </lineage>
</organism>
<dbReference type="InterPro" id="IPR004046">
    <property type="entry name" value="GST_C"/>
</dbReference>
<comment type="subunit">
    <text evidence="2">Homodimer.</text>
</comment>
<dbReference type="CDD" id="cd03177">
    <property type="entry name" value="GST_C_Delta_Epsilon"/>
    <property type="match status" value="1"/>
</dbReference>
<feature type="domain" description="GST C-terminal" evidence="8">
    <location>
        <begin position="91"/>
        <end position="215"/>
    </location>
</feature>
<accession>A0ABM1ZHR6</accession>
<reference evidence="10" key="1">
    <citation type="journal article" date="2015" name="Proc. Natl. Acad. Sci. U.S.A.">
        <title>Genome sequence of the Asian Tiger mosquito, Aedes albopictus, reveals insights into its biology, genetics, and evolution.</title>
        <authorList>
            <person name="Chen X.G."/>
            <person name="Jiang X."/>
            <person name="Gu J."/>
            <person name="Xu M."/>
            <person name="Wu Y."/>
            <person name="Deng Y."/>
            <person name="Zhang C."/>
            <person name="Bonizzoni M."/>
            <person name="Dermauw W."/>
            <person name="Vontas J."/>
            <person name="Armbruster P."/>
            <person name="Huang X."/>
            <person name="Yang Y."/>
            <person name="Zhang H."/>
            <person name="He W."/>
            <person name="Peng H."/>
            <person name="Liu Y."/>
            <person name="Wu K."/>
            <person name="Chen J."/>
            <person name="Lirakis M."/>
            <person name="Topalis P."/>
            <person name="Van Leeuwen T."/>
            <person name="Hall A.B."/>
            <person name="Jiang X."/>
            <person name="Thorpe C."/>
            <person name="Mueller R.L."/>
            <person name="Sun C."/>
            <person name="Waterhouse R.M."/>
            <person name="Yan G."/>
            <person name="Tu Z.J."/>
            <person name="Fang X."/>
            <person name="James A.A."/>
        </authorList>
    </citation>
    <scope>NUCLEOTIDE SEQUENCE [LARGE SCALE GENOMIC DNA]</scope>
    <source>
        <strain evidence="10">Foshan</strain>
    </source>
</reference>
<evidence type="ECO:0000256" key="1">
    <source>
        <dbReference type="ARBA" id="ARBA00009899"/>
    </source>
</evidence>
<name>A0ABM1ZHR6_AEDAL</name>
<comment type="catalytic activity">
    <reaction evidence="6">
        <text>RX + glutathione = an S-substituted glutathione + a halide anion + H(+)</text>
        <dbReference type="Rhea" id="RHEA:16437"/>
        <dbReference type="ChEBI" id="CHEBI:15378"/>
        <dbReference type="ChEBI" id="CHEBI:16042"/>
        <dbReference type="ChEBI" id="CHEBI:17792"/>
        <dbReference type="ChEBI" id="CHEBI:57925"/>
        <dbReference type="ChEBI" id="CHEBI:90779"/>
        <dbReference type="EC" id="2.5.1.18"/>
    </reaction>
</comment>
<dbReference type="InterPro" id="IPR036249">
    <property type="entry name" value="Thioredoxin-like_sf"/>
</dbReference>
<dbReference type="EC" id="2.5.1.18" evidence="3"/>
<dbReference type="Pfam" id="PF13409">
    <property type="entry name" value="GST_N_2"/>
    <property type="match status" value="1"/>
</dbReference>